<protein>
    <submittedName>
        <fullName evidence="2">Uncharacterized protein</fullName>
    </submittedName>
</protein>
<dbReference type="AlphaFoldDB" id="A0A1H9Z434"/>
<organism evidence="2 3">
    <name type="scientific">Natrinema hispanicum</name>
    <dbReference type="NCBI Taxonomy" id="392421"/>
    <lineage>
        <taxon>Archaea</taxon>
        <taxon>Methanobacteriati</taxon>
        <taxon>Methanobacteriota</taxon>
        <taxon>Stenosarchaea group</taxon>
        <taxon>Halobacteria</taxon>
        <taxon>Halobacteriales</taxon>
        <taxon>Natrialbaceae</taxon>
        <taxon>Natrinema</taxon>
    </lineage>
</organism>
<evidence type="ECO:0000313" key="4">
    <source>
        <dbReference type="Proteomes" id="UP000324021"/>
    </source>
</evidence>
<keyword evidence="3" id="KW-1185">Reference proteome</keyword>
<name>A0A1H9Z434_9EURY</name>
<reference evidence="2" key="2">
    <citation type="submission" date="2016-10" db="EMBL/GenBank/DDBJ databases">
        <authorList>
            <person name="de Groot N.N."/>
        </authorList>
    </citation>
    <scope>NUCLEOTIDE SEQUENCE [LARGE SCALE GENOMIC DNA]</scope>
    <source>
        <strain evidence="2">CDM_6</strain>
    </source>
</reference>
<gene>
    <name evidence="2" type="ORF">SAMN04488694_101350</name>
    <name evidence="1" type="ORF">SAMN05192552_1002320</name>
</gene>
<dbReference type="Proteomes" id="UP000199320">
    <property type="component" value="Unassembled WGS sequence"/>
</dbReference>
<dbReference type="EMBL" id="FMZP01000002">
    <property type="protein sequence ID" value="SDC28064.1"/>
    <property type="molecule type" value="Genomic_DNA"/>
</dbReference>
<sequence length="55" mass="6509">MSMHRRGGYVQSATDTVERECDHCNWYAVAGSYPELIKQYQDHLRDDHPKAWLRS</sequence>
<reference evidence="3 4" key="1">
    <citation type="submission" date="2016-10" db="EMBL/GenBank/DDBJ databases">
        <authorList>
            <person name="Varghese N."/>
            <person name="Submissions S."/>
        </authorList>
    </citation>
    <scope>NUCLEOTIDE SEQUENCE [LARGE SCALE GENOMIC DNA]</scope>
    <source>
        <strain evidence="1 4">CDM_1</strain>
        <strain evidence="3">CDM_6</strain>
    </source>
</reference>
<dbReference type="EMBL" id="FOIC01000001">
    <property type="protein sequence ID" value="SES76305.1"/>
    <property type="molecule type" value="Genomic_DNA"/>
</dbReference>
<evidence type="ECO:0000313" key="3">
    <source>
        <dbReference type="Proteomes" id="UP000199320"/>
    </source>
</evidence>
<evidence type="ECO:0000313" key="2">
    <source>
        <dbReference type="EMBL" id="SES76305.1"/>
    </source>
</evidence>
<evidence type="ECO:0000313" key="1">
    <source>
        <dbReference type="EMBL" id="SDC28064.1"/>
    </source>
</evidence>
<dbReference type="Proteomes" id="UP000324021">
    <property type="component" value="Unassembled WGS sequence"/>
</dbReference>
<accession>A0A1H9Z434</accession>
<proteinExistence type="predicted"/>